<gene>
    <name evidence="2" type="ORF">K0M31_001846</name>
</gene>
<evidence type="ECO:0000256" key="1">
    <source>
        <dbReference type="SAM" id="MobiDB-lite"/>
    </source>
</evidence>
<sequence>MAIDSPSLLNLTRSVTIEDSNETFEETKNPRYTTDYPFALTMKKNLLTKCSCRKLNYNTIIIIPPRKSADKPKKQTKKTSSNLSPTIKEILQPTITLIDNNQDRFPLNTLQVISFLENTAGSNDSITLAQEYT</sequence>
<protein>
    <submittedName>
        <fullName evidence="2">Uncharacterized protein</fullName>
    </submittedName>
</protein>
<organism evidence="2 3">
    <name type="scientific">Melipona bicolor</name>
    <dbReference type="NCBI Taxonomy" id="60889"/>
    <lineage>
        <taxon>Eukaryota</taxon>
        <taxon>Metazoa</taxon>
        <taxon>Ecdysozoa</taxon>
        <taxon>Arthropoda</taxon>
        <taxon>Hexapoda</taxon>
        <taxon>Insecta</taxon>
        <taxon>Pterygota</taxon>
        <taxon>Neoptera</taxon>
        <taxon>Endopterygota</taxon>
        <taxon>Hymenoptera</taxon>
        <taxon>Apocrita</taxon>
        <taxon>Aculeata</taxon>
        <taxon>Apoidea</taxon>
        <taxon>Anthophila</taxon>
        <taxon>Apidae</taxon>
        <taxon>Melipona</taxon>
    </lineage>
</organism>
<proteinExistence type="predicted"/>
<dbReference type="AlphaFoldDB" id="A0AA40GH48"/>
<dbReference type="Proteomes" id="UP001177670">
    <property type="component" value="Unassembled WGS sequence"/>
</dbReference>
<name>A0AA40GH48_9HYME</name>
<comment type="caution">
    <text evidence="2">The sequence shown here is derived from an EMBL/GenBank/DDBJ whole genome shotgun (WGS) entry which is preliminary data.</text>
</comment>
<dbReference type="EMBL" id="JAHYIQ010000001">
    <property type="protein sequence ID" value="KAK1137334.1"/>
    <property type="molecule type" value="Genomic_DNA"/>
</dbReference>
<feature type="region of interest" description="Disordered" evidence="1">
    <location>
        <begin position="66"/>
        <end position="85"/>
    </location>
</feature>
<evidence type="ECO:0000313" key="3">
    <source>
        <dbReference type="Proteomes" id="UP001177670"/>
    </source>
</evidence>
<evidence type="ECO:0000313" key="2">
    <source>
        <dbReference type="EMBL" id="KAK1137334.1"/>
    </source>
</evidence>
<reference evidence="2" key="1">
    <citation type="submission" date="2021-10" db="EMBL/GenBank/DDBJ databases">
        <title>Melipona bicolor Genome sequencing and assembly.</title>
        <authorList>
            <person name="Araujo N.S."/>
            <person name="Arias M.C."/>
        </authorList>
    </citation>
    <scope>NUCLEOTIDE SEQUENCE</scope>
    <source>
        <strain evidence="2">USP_2M_L1-L4_2017</strain>
        <tissue evidence="2">Whole body</tissue>
    </source>
</reference>
<keyword evidence="3" id="KW-1185">Reference proteome</keyword>
<accession>A0AA40GH48</accession>